<comment type="caution">
    <text evidence="2">The sequence shown here is derived from an EMBL/GenBank/DDBJ whole genome shotgun (WGS) entry which is preliminary data.</text>
</comment>
<feature type="compositionally biased region" description="Low complexity" evidence="1">
    <location>
        <begin position="35"/>
        <end position="50"/>
    </location>
</feature>
<evidence type="ECO:0000256" key="1">
    <source>
        <dbReference type="SAM" id="MobiDB-lite"/>
    </source>
</evidence>
<evidence type="ECO:0000313" key="3">
    <source>
        <dbReference type="Proteomes" id="UP000824540"/>
    </source>
</evidence>
<accession>A0A8T2PI68</accession>
<feature type="region of interest" description="Disordered" evidence="1">
    <location>
        <begin position="1"/>
        <end position="66"/>
    </location>
</feature>
<dbReference type="AlphaFoldDB" id="A0A8T2PI68"/>
<sequence>MSDGAVRSLWIRQGKQRSTQDTPPVRTQASPKVNSAAATARRSPSALTSAVTGVSVNPAGKPQPGRAFSLVSYSEVEVGP</sequence>
<feature type="non-terminal residue" evidence="2">
    <location>
        <position position="1"/>
    </location>
</feature>
<gene>
    <name evidence="2" type="ORF">JZ751_002253</name>
</gene>
<dbReference type="EMBL" id="JAFBMS010000011">
    <property type="protein sequence ID" value="KAG9348517.1"/>
    <property type="molecule type" value="Genomic_DNA"/>
</dbReference>
<protein>
    <submittedName>
        <fullName evidence="2">Uncharacterized protein</fullName>
    </submittedName>
</protein>
<keyword evidence="3" id="KW-1185">Reference proteome</keyword>
<evidence type="ECO:0000313" key="2">
    <source>
        <dbReference type="EMBL" id="KAG9348517.1"/>
    </source>
</evidence>
<proteinExistence type="predicted"/>
<reference evidence="2" key="1">
    <citation type="thesis" date="2021" institute="BYU ScholarsArchive" country="Provo, UT, USA">
        <title>Applications of and Algorithms for Genome Assembly and Genomic Analyses with an Emphasis on Marine Teleosts.</title>
        <authorList>
            <person name="Pickett B.D."/>
        </authorList>
    </citation>
    <scope>NUCLEOTIDE SEQUENCE</scope>
    <source>
        <strain evidence="2">HI-2016</strain>
    </source>
</reference>
<feature type="compositionally biased region" description="Polar residues" evidence="1">
    <location>
        <begin position="16"/>
        <end position="33"/>
    </location>
</feature>
<name>A0A8T2PI68_9TELE</name>
<organism evidence="2 3">
    <name type="scientific">Albula glossodonta</name>
    <name type="common">roundjaw bonefish</name>
    <dbReference type="NCBI Taxonomy" id="121402"/>
    <lineage>
        <taxon>Eukaryota</taxon>
        <taxon>Metazoa</taxon>
        <taxon>Chordata</taxon>
        <taxon>Craniata</taxon>
        <taxon>Vertebrata</taxon>
        <taxon>Euteleostomi</taxon>
        <taxon>Actinopterygii</taxon>
        <taxon>Neopterygii</taxon>
        <taxon>Teleostei</taxon>
        <taxon>Albuliformes</taxon>
        <taxon>Albulidae</taxon>
        <taxon>Albula</taxon>
    </lineage>
</organism>
<dbReference type="Proteomes" id="UP000824540">
    <property type="component" value="Unassembled WGS sequence"/>
</dbReference>